<keyword evidence="3" id="KW-1185">Reference proteome</keyword>
<dbReference type="InterPro" id="IPR052338">
    <property type="entry name" value="Transposase_5"/>
</dbReference>
<comment type="caution">
    <text evidence="2">The sequence shown here is derived from an EMBL/GenBank/DDBJ whole genome shotgun (WGS) entry which is preliminary data.</text>
</comment>
<feature type="domain" description="Transposase Tc1-like" evidence="1">
    <location>
        <begin position="54"/>
        <end position="121"/>
    </location>
</feature>
<evidence type="ECO:0000313" key="2">
    <source>
        <dbReference type="EMBL" id="GFY19292.1"/>
    </source>
</evidence>
<dbReference type="Pfam" id="PF01498">
    <property type="entry name" value="HTH_Tnp_Tc3_2"/>
    <property type="match status" value="1"/>
</dbReference>
<dbReference type="InterPro" id="IPR002492">
    <property type="entry name" value="Transposase_Tc1-like"/>
</dbReference>
<accession>A0A8X6SSQ2</accession>
<gene>
    <name evidence="2" type="ORF">TNCV_4126791</name>
</gene>
<protein>
    <submittedName>
        <fullName evidence="2">Transposable element Tcb2 transposase</fullName>
    </submittedName>
</protein>
<dbReference type="GO" id="GO:0006313">
    <property type="term" value="P:DNA transposition"/>
    <property type="evidence" value="ECO:0007669"/>
    <property type="project" value="InterPro"/>
</dbReference>
<dbReference type="GO" id="GO:0003677">
    <property type="term" value="F:DNA binding"/>
    <property type="evidence" value="ECO:0007669"/>
    <property type="project" value="InterPro"/>
</dbReference>
<dbReference type="EMBL" id="BMAU01021352">
    <property type="protein sequence ID" value="GFY19292.1"/>
    <property type="molecule type" value="Genomic_DNA"/>
</dbReference>
<evidence type="ECO:0000259" key="1">
    <source>
        <dbReference type="Pfam" id="PF01498"/>
    </source>
</evidence>
<evidence type="ECO:0000313" key="3">
    <source>
        <dbReference type="Proteomes" id="UP000887159"/>
    </source>
</evidence>
<proteinExistence type="predicted"/>
<name>A0A8X6SSQ2_TRICX</name>
<dbReference type="Gene3D" id="3.30.420.10">
    <property type="entry name" value="Ribonuclease H-like superfamily/Ribonuclease H"/>
    <property type="match status" value="1"/>
</dbReference>
<dbReference type="Proteomes" id="UP000887159">
    <property type="component" value="Unassembled WGS sequence"/>
</dbReference>
<reference evidence="2" key="1">
    <citation type="submission" date="2020-08" db="EMBL/GenBank/DDBJ databases">
        <title>Multicomponent nature underlies the extraordinary mechanical properties of spider dragline silk.</title>
        <authorList>
            <person name="Kono N."/>
            <person name="Nakamura H."/>
            <person name="Mori M."/>
            <person name="Yoshida Y."/>
            <person name="Ohtoshi R."/>
            <person name="Malay A.D."/>
            <person name="Moran D.A.P."/>
            <person name="Tomita M."/>
            <person name="Numata K."/>
            <person name="Arakawa K."/>
        </authorList>
    </citation>
    <scope>NUCLEOTIDE SEQUENCE</scope>
</reference>
<dbReference type="PANTHER" id="PTHR23022">
    <property type="entry name" value="TRANSPOSABLE ELEMENT-RELATED"/>
    <property type="match status" value="1"/>
</dbReference>
<dbReference type="PANTHER" id="PTHR23022:SF135">
    <property type="entry name" value="SI:DKEY-77F5.3"/>
    <property type="match status" value="1"/>
</dbReference>
<dbReference type="AlphaFoldDB" id="A0A8X6SSQ2"/>
<dbReference type="GO" id="GO:0015074">
    <property type="term" value="P:DNA integration"/>
    <property type="evidence" value="ECO:0007669"/>
    <property type="project" value="InterPro"/>
</dbReference>
<organism evidence="2 3">
    <name type="scientific">Trichonephila clavipes</name>
    <name type="common">Golden silk orbweaver</name>
    <name type="synonym">Nephila clavipes</name>
    <dbReference type="NCBI Taxonomy" id="2585209"/>
    <lineage>
        <taxon>Eukaryota</taxon>
        <taxon>Metazoa</taxon>
        <taxon>Ecdysozoa</taxon>
        <taxon>Arthropoda</taxon>
        <taxon>Chelicerata</taxon>
        <taxon>Arachnida</taxon>
        <taxon>Araneae</taxon>
        <taxon>Araneomorphae</taxon>
        <taxon>Entelegynae</taxon>
        <taxon>Araneoidea</taxon>
        <taxon>Nephilidae</taxon>
        <taxon>Trichonephila</taxon>
    </lineage>
</organism>
<sequence>MMETGWSAERVARQLGRSDCVVRRCWDQWIREMSFTRRLGSGCPRQTSRREDHHIVRNARVQPTTSSSAFQAQVAPSLGASVSSRTIRRSLAEGHLESRHPLRVLPLRSTHRRLRLEWCRARGNWTAAEWNQVDFKVESRFNLSSDDNHVRVWRPRAECLNPAFALQRHTAPTADVIVWGAIAPNTWSPLLLIRSTMKSQRYVHDILQPHVLLHMLRLSGAIFQQDNAWTHTARVSQDCLRTVTTLLWLARSPDLSTIEPIWDHLGWRVGYPTSLNELETRL</sequence>
<dbReference type="InterPro" id="IPR036397">
    <property type="entry name" value="RNaseH_sf"/>
</dbReference>